<dbReference type="HOGENOM" id="CLU_1277702_0_0_1"/>
<evidence type="ECO:0000313" key="2">
    <source>
        <dbReference type="Proteomes" id="UP000027222"/>
    </source>
</evidence>
<gene>
    <name evidence="1" type="ORF">GALMADRAFT_1171186</name>
</gene>
<proteinExistence type="predicted"/>
<protein>
    <submittedName>
        <fullName evidence="1">Uncharacterized protein</fullName>
    </submittedName>
</protein>
<keyword evidence="2" id="KW-1185">Reference proteome</keyword>
<reference evidence="2" key="1">
    <citation type="journal article" date="2014" name="Proc. Natl. Acad. Sci. U.S.A.">
        <title>Extensive sampling of basidiomycete genomes demonstrates inadequacy of the white-rot/brown-rot paradigm for wood decay fungi.</title>
        <authorList>
            <person name="Riley R."/>
            <person name="Salamov A.A."/>
            <person name="Brown D.W."/>
            <person name="Nagy L.G."/>
            <person name="Floudas D."/>
            <person name="Held B.W."/>
            <person name="Levasseur A."/>
            <person name="Lombard V."/>
            <person name="Morin E."/>
            <person name="Otillar R."/>
            <person name="Lindquist E.A."/>
            <person name="Sun H."/>
            <person name="LaButti K.M."/>
            <person name="Schmutz J."/>
            <person name="Jabbour D."/>
            <person name="Luo H."/>
            <person name="Baker S.E."/>
            <person name="Pisabarro A.G."/>
            <person name="Walton J.D."/>
            <person name="Blanchette R.A."/>
            <person name="Henrissat B."/>
            <person name="Martin F."/>
            <person name="Cullen D."/>
            <person name="Hibbett D.S."/>
            <person name="Grigoriev I.V."/>
        </authorList>
    </citation>
    <scope>NUCLEOTIDE SEQUENCE [LARGE SCALE GENOMIC DNA]</scope>
    <source>
        <strain evidence="2">CBS 339.88</strain>
    </source>
</reference>
<name>A0A067TM04_GALM3</name>
<organism evidence="1 2">
    <name type="scientific">Galerina marginata (strain CBS 339.88)</name>
    <dbReference type="NCBI Taxonomy" id="685588"/>
    <lineage>
        <taxon>Eukaryota</taxon>
        <taxon>Fungi</taxon>
        <taxon>Dikarya</taxon>
        <taxon>Basidiomycota</taxon>
        <taxon>Agaricomycotina</taxon>
        <taxon>Agaricomycetes</taxon>
        <taxon>Agaricomycetidae</taxon>
        <taxon>Agaricales</taxon>
        <taxon>Agaricineae</taxon>
        <taxon>Strophariaceae</taxon>
        <taxon>Galerina</taxon>
    </lineage>
</organism>
<dbReference type="Proteomes" id="UP000027222">
    <property type="component" value="Unassembled WGS sequence"/>
</dbReference>
<evidence type="ECO:0000313" key="1">
    <source>
        <dbReference type="EMBL" id="KDR79953.1"/>
    </source>
</evidence>
<dbReference type="AlphaFoldDB" id="A0A067TM04"/>
<dbReference type="EMBL" id="KL142372">
    <property type="protein sequence ID" value="KDR79953.1"/>
    <property type="molecule type" value="Genomic_DNA"/>
</dbReference>
<accession>A0A067TM04</accession>
<sequence>MTNSRNVQCRRKAVVLHCRGREFEKGGCVPSVTGAGGWSAYQGRLASVCSNHMVPKKGSWETRVGMVCAMESTTKFCSQEVERTAVAGTKASSSCQDFPIPEHNPGPTPGIKVYPSASHLPLSHRVPAPWVLIQSSVCVRHNCITAATAPCNRQTAAPLPPPLSLPLAWLKTASLKNVRCLSSSSSSSSLFSSPAPTVTHIREICPQPPLFPSLPL</sequence>